<dbReference type="InterPro" id="IPR035985">
    <property type="entry name" value="Ubiquitin-activating_enz"/>
</dbReference>
<comment type="caution">
    <text evidence="2">The sequence shown here is derived from an EMBL/GenBank/DDBJ whole genome shotgun (WGS) entry which is preliminary data.</text>
</comment>
<keyword evidence="3" id="KW-1185">Reference proteome</keyword>
<evidence type="ECO:0000313" key="2">
    <source>
        <dbReference type="EMBL" id="MEK8089972.1"/>
    </source>
</evidence>
<name>A0ABU9D8X7_9PROT</name>
<dbReference type="InterPro" id="IPR000594">
    <property type="entry name" value="ThiF_NAD_FAD-bd"/>
</dbReference>
<feature type="domain" description="THIF-type NAD/FAD binding fold" evidence="1">
    <location>
        <begin position="14"/>
        <end position="250"/>
    </location>
</feature>
<accession>A0ABU9D8X7</accession>
<dbReference type="PANTHER" id="PTHR10953:SF240">
    <property type="entry name" value="SULFUR CARRIER PROTEIN THIS ADENYLYLTRANSFERASE"/>
    <property type="match status" value="1"/>
</dbReference>
<dbReference type="Gene3D" id="3.40.50.720">
    <property type="entry name" value="NAD(P)-binding Rossmann-like Domain"/>
    <property type="match status" value="1"/>
</dbReference>
<evidence type="ECO:0000313" key="3">
    <source>
        <dbReference type="Proteomes" id="UP001446205"/>
    </source>
</evidence>
<dbReference type="InterPro" id="IPR045886">
    <property type="entry name" value="ThiF/MoeB/HesA"/>
</dbReference>
<reference evidence="2 3" key="1">
    <citation type="submission" date="2024-04" db="EMBL/GenBank/DDBJ databases">
        <authorList>
            <person name="Abashina T."/>
            <person name="Shaikin A."/>
        </authorList>
    </citation>
    <scope>NUCLEOTIDE SEQUENCE [LARGE SCALE GENOMIC DNA]</scope>
    <source>
        <strain evidence="2 3">AAFK</strain>
    </source>
</reference>
<dbReference type="EMBL" id="JBBPCO010000008">
    <property type="protein sequence ID" value="MEK8089972.1"/>
    <property type="molecule type" value="Genomic_DNA"/>
</dbReference>
<dbReference type="Proteomes" id="UP001446205">
    <property type="component" value="Unassembled WGS sequence"/>
</dbReference>
<protein>
    <submittedName>
        <fullName evidence="2">HesA/MoeB/ThiF family protein</fullName>
    </submittedName>
</protein>
<sequence>MAPSELEDQALLRYSRQILLPGIDVAGQQRLLASRVLILGLGGLGSPVAQYLAAAGVGELWLADGDSVDWSNLQRQIVHDEAHVGMNKAESAAVRLYALNSSVHVQVLPIHADASRLAEWVKGVDLVLDCTDNFTARFAINAACRVAGKPLISAAAIRFEGQIYTFDPRDPECPCYACLYPPASSEDSGDTCSRSGVLGPMVGILGSLQALEALKLLAGLPSALSGQMLLVDGLHQDWRRLRLPRDPDCAVCGERHAQQGAQSS</sequence>
<dbReference type="PANTHER" id="PTHR10953">
    <property type="entry name" value="UBIQUITIN-ACTIVATING ENZYME E1"/>
    <property type="match status" value="1"/>
</dbReference>
<proteinExistence type="predicted"/>
<dbReference type="SUPFAM" id="SSF69572">
    <property type="entry name" value="Activating enzymes of the ubiquitin-like proteins"/>
    <property type="match status" value="1"/>
</dbReference>
<dbReference type="RefSeq" id="WP_341371030.1">
    <property type="nucleotide sequence ID" value="NZ_JBBPCO010000008.1"/>
</dbReference>
<evidence type="ECO:0000259" key="1">
    <source>
        <dbReference type="Pfam" id="PF00899"/>
    </source>
</evidence>
<dbReference type="CDD" id="cd00757">
    <property type="entry name" value="ThiF_MoeB_HesA_family"/>
    <property type="match status" value="1"/>
</dbReference>
<dbReference type="Pfam" id="PF00899">
    <property type="entry name" value="ThiF"/>
    <property type="match status" value="1"/>
</dbReference>
<gene>
    <name evidence="2" type="ORF">WOB96_09350</name>
</gene>
<dbReference type="NCBIfam" id="NF004281">
    <property type="entry name" value="PRK05690.1"/>
    <property type="match status" value="1"/>
</dbReference>
<organism evidence="2 3">
    <name type="scientific">Thermithiobacillus plumbiphilus</name>
    <dbReference type="NCBI Taxonomy" id="1729899"/>
    <lineage>
        <taxon>Bacteria</taxon>
        <taxon>Pseudomonadati</taxon>
        <taxon>Pseudomonadota</taxon>
        <taxon>Acidithiobacillia</taxon>
        <taxon>Acidithiobacillales</taxon>
        <taxon>Thermithiobacillaceae</taxon>
        <taxon>Thermithiobacillus</taxon>
    </lineage>
</organism>